<feature type="region of interest" description="Disordered" evidence="2">
    <location>
        <begin position="23"/>
        <end position="138"/>
    </location>
</feature>
<evidence type="ECO:0000313" key="4">
    <source>
        <dbReference type="Proteomes" id="UP000887575"/>
    </source>
</evidence>
<proteinExistence type="predicted"/>
<evidence type="ECO:0008006" key="6">
    <source>
        <dbReference type="Google" id="ProtNLM"/>
    </source>
</evidence>
<dbReference type="AlphaFoldDB" id="A0AAF3EVR0"/>
<evidence type="ECO:0000256" key="1">
    <source>
        <dbReference type="SAM" id="Coils"/>
    </source>
</evidence>
<feature type="compositionally biased region" description="Low complexity" evidence="2">
    <location>
        <begin position="23"/>
        <end position="46"/>
    </location>
</feature>
<reference evidence="5" key="1">
    <citation type="submission" date="2024-02" db="UniProtKB">
        <authorList>
            <consortium name="WormBaseParasite"/>
        </authorList>
    </citation>
    <scope>IDENTIFICATION</scope>
</reference>
<keyword evidence="1" id="KW-0175">Coiled coil</keyword>
<feature type="chain" id="PRO_5042294331" description="CUB domain-containing protein" evidence="3">
    <location>
        <begin position="18"/>
        <end position="456"/>
    </location>
</feature>
<feature type="compositionally biased region" description="Polar residues" evidence="2">
    <location>
        <begin position="86"/>
        <end position="118"/>
    </location>
</feature>
<protein>
    <recommendedName>
        <fullName evidence="6">CUB domain-containing protein</fullName>
    </recommendedName>
</protein>
<dbReference type="Proteomes" id="UP000887575">
    <property type="component" value="Unassembled WGS sequence"/>
</dbReference>
<evidence type="ECO:0000256" key="2">
    <source>
        <dbReference type="SAM" id="MobiDB-lite"/>
    </source>
</evidence>
<feature type="compositionally biased region" description="Polar residues" evidence="2">
    <location>
        <begin position="47"/>
        <end position="80"/>
    </location>
</feature>
<sequence>MRGFILCGLLLLASVYASSSPSTVASSVASDPPSSSSVGVDGSSTAQGTSLPQSSTMQGSTGTKATQPSAATSTTGNPATQPAKATHTTESPGPSTEPQSTVTGPTPASTLTPSANPDTTPAGTTGAPTTTTTTTTTTTPIPITVKKAQVTMACDNGRCKYLLQVPRLSKAFMQQQEGILATDQALLDNEEKKYQNLTNTNDVKDIEEKFNELNKSVQEAIGEYNRIQDALKNIPTQSIATNTSATKIQSYITTLRTLANTTCFYDECLKPATTTVTSTTPTTTTTTPNPCNGKDPCNGQADCKSVSGKAACEPCRGNLANGLMCATSTCTAVGTSQSQNVTSGSWLVSPGFNITDKESPQPYGSNLACEWTLKVNDGATYLALPTDDKNPFSTMDTTGKLVMKCGSFMYTITSVSSITKVNGALKTCTVPTLTFTFTSGTVTGNAFFGVQLLTQP</sequence>
<accession>A0AAF3EVR0</accession>
<feature type="signal peptide" evidence="3">
    <location>
        <begin position="1"/>
        <end position="17"/>
    </location>
</feature>
<organism evidence="4 5">
    <name type="scientific">Mesorhabditis belari</name>
    <dbReference type="NCBI Taxonomy" id="2138241"/>
    <lineage>
        <taxon>Eukaryota</taxon>
        <taxon>Metazoa</taxon>
        <taxon>Ecdysozoa</taxon>
        <taxon>Nematoda</taxon>
        <taxon>Chromadorea</taxon>
        <taxon>Rhabditida</taxon>
        <taxon>Rhabditina</taxon>
        <taxon>Rhabditomorpha</taxon>
        <taxon>Rhabditoidea</taxon>
        <taxon>Rhabditidae</taxon>
        <taxon>Mesorhabditinae</taxon>
        <taxon>Mesorhabditis</taxon>
    </lineage>
</organism>
<feature type="compositionally biased region" description="Low complexity" evidence="2">
    <location>
        <begin position="119"/>
        <end position="138"/>
    </location>
</feature>
<feature type="coiled-coil region" evidence="1">
    <location>
        <begin position="180"/>
        <end position="223"/>
    </location>
</feature>
<keyword evidence="3" id="KW-0732">Signal</keyword>
<dbReference type="WBParaSite" id="MBELARI_LOCUS18288">
    <property type="protein sequence ID" value="MBELARI_LOCUS18288"/>
    <property type="gene ID" value="MBELARI_LOCUS18288"/>
</dbReference>
<name>A0AAF3EVR0_9BILA</name>
<keyword evidence="4" id="KW-1185">Reference proteome</keyword>
<evidence type="ECO:0000313" key="5">
    <source>
        <dbReference type="WBParaSite" id="MBELARI_LOCUS18288"/>
    </source>
</evidence>
<evidence type="ECO:0000256" key="3">
    <source>
        <dbReference type="SAM" id="SignalP"/>
    </source>
</evidence>